<comment type="caution">
    <text evidence="1">The sequence shown here is derived from an EMBL/GenBank/DDBJ whole genome shotgun (WGS) entry which is preliminary data.</text>
</comment>
<protein>
    <submittedName>
        <fullName evidence="1">Uncharacterized protein</fullName>
    </submittedName>
</protein>
<keyword evidence="2" id="KW-1185">Reference proteome</keyword>
<sequence>MKNSHQVGPPCRRKIEFAEIVLEKEDRTTIVLYTLHLYFIYMDKEDESYPYPWSVVETVTTGAESVIAEESAIVGSVIIPVAVRFVATSVMDSSIASAVNSVAASELVSAATRSVTG</sequence>
<accession>A0A8X8CVF1</accession>
<dbReference type="Proteomes" id="UP000886885">
    <property type="component" value="Chromosome 7A"/>
</dbReference>
<dbReference type="AlphaFoldDB" id="A0A8X8CVF1"/>
<reference evidence="1" key="1">
    <citation type="journal article" date="2020" name="bioRxiv">
        <title>Hybrid origin of Populus tomentosa Carr. identified through genome sequencing and phylogenomic analysis.</title>
        <authorList>
            <person name="An X."/>
            <person name="Gao K."/>
            <person name="Chen Z."/>
            <person name="Li J."/>
            <person name="Yang X."/>
            <person name="Yang X."/>
            <person name="Zhou J."/>
            <person name="Guo T."/>
            <person name="Zhao T."/>
            <person name="Huang S."/>
            <person name="Miao D."/>
            <person name="Khan W.U."/>
            <person name="Rao P."/>
            <person name="Ye M."/>
            <person name="Lei B."/>
            <person name="Liao W."/>
            <person name="Wang J."/>
            <person name="Ji L."/>
            <person name="Li Y."/>
            <person name="Guo B."/>
            <person name="Mustafa N.S."/>
            <person name="Li S."/>
            <person name="Yun Q."/>
            <person name="Keller S.R."/>
            <person name="Mao J."/>
            <person name="Zhang R."/>
            <person name="Strauss S.H."/>
        </authorList>
    </citation>
    <scope>NUCLEOTIDE SEQUENCE</scope>
    <source>
        <strain evidence="1">GM15</strain>
        <tissue evidence="1">Leaf</tissue>
    </source>
</reference>
<dbReference type="EMBL" id="JAAWWB010000013">
    <property type="protein sequence ID" value="KAG6768054.1"/>
    <property type="molecule type" value="Genomic_DNA"/>
</dbReference>
<gene>
    <name evidence="1" type="ORF">POTOM_026951</name>
</gene>
<evidence type="ECO:0000313" key="1">
    <source>
        <dbReference type="EMBL" id="KAG6768054.1"/>
    </source>
</evidence>
<name>A0A8X8CVF1_POPTO</name>
<proteinExistence type="predicted"/>
<organism evidence="1 2">
    <name type="scientific">Populus tomentosa</name>
    <name type="common">Chinese white poplar</name>
    <dbReference type="NCBI Taxonomy" id="118781"/>
    <lineage>
        <taxon>Eukaryota</taxon>
        <taxon>Viridiplantae</taxon>
        <taxon>Streptophyta</taxon>
        <taxon>Embryophyta</taxon>
        <taxon>Tracheophyta</taxon>
        <taxon>Spermatophyta</taxon>
        <taxon>Magnoliopsida</taxon>
        <taxon>eudicotyledons</taxon>
        <taxon>Gunneridae</taxon>
        <taxon>Pentapetalae</taxon>
        <taxon>rosids</taxon>
        <taxon>fabids</taxon>
        <taxon>Malpighiales</taxon>
        <taxon>Salicaceae</taxon>
        <taxon>Saliceae</taxon>
        <taxon>Populus</taxon>
    </lineage>
</organism>
<evidence type="ECO:0000313" key="2">
    <source>
        <dbReference type="Proteomes" id="UP000886885"/>
    </source>
</evidence>